<evidence type="ECO:0000313" key="1">
    <source>
        <dbReference type="EMBL" id="CAK9190149.1"/>
    </source>
</evidence>
<proteinExistence type="predicted"/>
<evidence type="ECO:0000313" key="2">
    <source>
        <dbReference type="Proteomes" id="UP001497512"/>
    </source>
</evidence>
<dbReference type="EMBL" id="OZ019893">
    <property type="protein sequence ID" value="CAK9190149.1"/>
    <property type="molecule type" value="Genomic_DNA"/>
</dbReference>
<protein>
    <submittedName>
        <fullName evidence="1">Uncharacterized protein</fullName>
    </submittedName>
</protein>
<dbReference type="Proteomes" id="UP001497512">
    <property type="component" value="Chromosome 1"/>
</dbReference>
<name>A0ABP0T980_9BRYO</name>
<reference evidence="1 2" key="1">
    <citation type="submission" date="2024-02" db="EMBL/GenBank/DDBJ databases">
        <authorList>
            <consortium name="ELIXIR-Norway"/>
            <consortium name="Elixir Norway"/>
        </authorList>
    </citation>
    <scope>NUCLEOTIDE SEQUENCE [LARGE SCALE GENOMIC DNA]</scope>
</reference>
<accession>A0ABP0T980</accession>
<keyword evidence="2" id="KW-1185">Reference proteome</keyword>
<gene>
    <name evidence="1" type="ORF">CSSPTR1EN2_LOCUS699</name>
</gene>
<sequence length="103" mass="11458">MLSPKTLPKIPPAVVASVAVANKLKDKVCSTKVSKRDLVFSRESELEDAESWDHGKLQTCPKRVQVICTDPNATDSSSDEEGNFCHSEVLIHNNSHHKRQQYA</sequence>
<organism evidence="1 2">
    <name type="scientific">Sphagnum troendelagicum</name>
    <dbReference type="NCBI Taxonomy" id="128251"/>
    <lineage>
        <taxon>Eukaryota</taxon>
        <taxon>Viridiplantae</taxon>
        <taxon>Streptophyta</taxon>
        <taxon>Embryophyta</taxon>
        <taxon>Bryophyta</taxon>
        <taxon>Sphagnophytina</taxon>
        <taxon>Sphagnopsida</taxon>
        <taxon>Sphagnales</taxon>
        <taxon>Sphagnaceae</taxon>
        <taxon>Sphagnum</taxon>
    </lineage>
</organism>